<feature type="domain" description="Coiled-coil protein 142 C-terminal" evidence="1">
    <location>
        <begin position="1"/>
        <end position="46"/>
    </location>
</feature>
<feature type="non-terminal residue" evidence="2">
    <location>
        <position position="59"/>
    </location>
</feature>
<sequence length="59" mass="6565">LNNLESMDIQVACQQALTQAESSVTPELLSATPPESYLAVAQQEWLDLRIHSGSRWKLP</sequence>
<dbReference type="EMBL" id="JAMKFB020000014">
    <property type="protein sequence ID" value="KAL0176729.1"/>
    <property type="molecule type" value="Genomic_DNA"/>
</dbReference>
<evidence type="ECO:0000259" key="1">
    <source>
        <dbReference type="Pfam" id="PF14923"/>
    </source>
</evidence>
<dbReference type="AlphaFoldDB" id="A0ABD0PRR5"/>
<reference evidence="2 3" key="1">
    <citation type="submission" date="2024-05" db="EMBL/GenBank/DDBJ databases">
        <title>Genome sequencing and assembly of Indian major carp, Cirrhinus mrigala (Hamilton, 1822).</title>
        <authorList>
            <person name="Mohindra V."/>
            <person name="Chowdhury L.M."/>
            <person name="Lal K."/>
            <person name="Jena J.K."/>
        </authorList>
    </citation>
    <scope>NUCLEOTIDE SEQUENCE [LARGE SCALE GENOMIC DNA]</scope>
    <source>
        <strain evidence="2">CM1030</strain>
        <tissue evidence="2">Blood</tissue>
    </source>
</reference>
<dbReference type="Pfam" id="PF14923">
    <property type="entry name" value="CCDC142"/>
    <property type="match status" value="1"/>
</dbReference>
<name>A0ABD0PRR5_CIRMR</name>
<comment type="caution">
    <text evidence="2">The sequence shown here is derived from an EMBL/GenBank/DDBJ whole genome shotgun (WGS) entry which is preliminary data.</text>
</comment>
<evidence type="ECO:0000313" key="3">
    <source>
        <dbReference type="Proteomes" id="UP001529510"/>
    </source>
</evidence>
<evidence type="ECO:0000313" key="2">
    <source>
        <dbReference type="EMBL" id="KAL0176729.1"/>
    </source>
</evidence>
<accession>A0ABD0PRR5</accession>
<organism evidence="2 3">
    <name type="scientific">Cirrhinus mrigala</name>
    <name type="common">Mrigala</name>
    <dbReference type="NCBI Taxonomy" id="683832"/>
    <lineage>
        <taxon>Eukaryota</taxon>
        <taxon>Metazoa</taxon>
        <taxon>Chordata</taxon>
        <taxon>Craniata</taxon>
        <taxon>Vertebrata</taxon>
        <taxon>Euteleostomi</taxon>
        <taxon>Actinopterygii</taxon>
        <taxon>Neopterygii</taxon>
        <taxon>Teleostei</taxon>
        <taxon>Ostariophysi</taxon>
        <taxon>Cypriniformes</taxon>
        <taxon>Cyprinidae</taxon>
        <taxon>Labeoninae</taxon>
        <taxon>Labeonini</taxon>
        <taxon>Cirrhinus</taxon>
    </lineage>
</organism>
<feature type="non-terminal residue" evidence="2">
    <location>
        <position position="1"/>
    </location>
</feature>
<gene>
    <name evidence="2" type="ORF">M9458_029059</name>
</gene>
<protein>
    <recommendedName>
        <fullName evidence="1">Coiled-coil protein 142 C-terminal domain-containing protein</fullName>
    </recommendedName>
</protein>
<dbReference type="Proteomes" id="UP001529510">
    <property type="component" value="Unassembled WGS sequence"/>
</dbReference>
<dbReference type="InterPro" id="IPR055350">
    <property type="entry name" value="CCDC142_C"/>
</dbReference>
<proteinExistence type="predicted"/>
<keyword evidence="3" id="KW-1185">Reference proteome</keyword>